<evidence type="ECO:0000259" key="4">
    <source>
        <dbReference type="Pfam" id="PF07992"/>
    </source>
</evidence>
<comment type="cofactor">
    <cofactor evidence="1">
        <name>FAD</name>
        <dbReference type="ChEBI" id="CHEBI:57692"/>
    </cofactor>
</comment>
<dbReference type="InterPro" id="IPR050260">
    <property type="entry name" value="FAD-bd_OxRdtase"/>
</dbReference>
<dbReference type="PRINTS" id="PR00469">
    <property type="entry name" value="PNDRDTASEII"/>
</dbReference>
<dbReference type="EMBL" id="BAABKK010000015">
    <property type="protein sequence ID" value="GAA5195095.1"/>
    <property type="molecule type" value="Genomic_DNA"/>
</dbReference>
<evidence type="ECO:0000313" key="5">
    <source>
        <dbReference type="EMBL" id="GAA5195095.1"/>
    </source>
</evidence>
<reference evidence="6" key="1">
    <citation type="journal article" date="2019" name="Int. J. Syst. Evol. Microbiol.">
        <title>The Global Catalogue of Microorganisms (GCM) 10K type strain sequencing project: providing services to taxonomists for standard genome sequencing and annotation.</title>
        <authorList>
            <consortium name="The Broad Institute Genomics Platform"/>
            <consortium name="The Broad Institute Genome Sequencing Center for Infectious Disease"/>
            <person name="Wu L."/>
            <person name="Ma J."/>
        </authorList>
    </citation>
    <scope>NUCLEOTIDE SEQUENCE [LARGE SCALE GENOMIC DNA]</scope>
    <source>
        <strain evidence="6">JCM 18514</strain>
    </source>
</reference>
<proteinExistence type="predicted"/>
<keyword evidence="6" id="KW-1185">Reference proteome</keyword>
<dbReference type="RefSeq" id="WP_345449628.1">
    <property type="nucleotide sequence ID" value="NZ_BAABKK010000015.1"/>
</dbReference>
<protein>
    <recommendedName>
        <fullName evidence="4">FAD/NAD(P)-binding domain-containing protein</fullName>
    </recommendedName>
</protein>
<dbReference type="Pfam" id="PF07992">
    <property type="entry name" value="Pyr_redox_2"/>
    <property type="match status" value="2"/>
</dbReference>
<dbReference type="InterPro" id="IPR036188">
    <property type="entry name" value="FAD/NAD-bd_sf"/>
</dbReference>
<dbReference type="PANTHER" id="PTHR43429">
    <property type="entry name" value="PYRIDINE NUCLEOTIDE-DISULFIDE OXIDOREDUCTASE DOMAIN-CONTAINING"/>
    <property type="match status" value="1"/>
</dbReference>
<evidence type="ECO:0000256" key="2">
    <source>
        <dbReference type="ARBA" id="ARBA00022630"/>
    </source>
</evidence>
<comment type="caution">
    <text evidence="5">The sequence shown here is derived from an EMBL/GenBank/DDBJ whole genome shotgun (WGS) entry which is preliminary data.</text>
</comment>
<dbReference type="Gene3D" id="3.50.50.60">
    <property type="entry name" value="FAD/NAD(P)-binding domain"/>
    <property type="match status" value="3"/>
</dbReference>
<evidence type="ECO:0000256" key="3">
    <source>
        <dbReference type="ARBA" id="ARBA00022827"/>
    </source>
</evidence>
<dbReference type="PRINTS" id="PR00368">
    <property type="entry name" value="FADPNR"/>
</dbReference>
<name>A0ABP9SFZ1_9MICC</name>
<organism evidence="5 6">
    <name type="scientific">Arthrobacter gyeryongensis</name>
    <dbReference type="NCBI Taxonomy" id="1650592"/>
    <lineage>
        <taxon>Bacteria</taxon>
        <taxon>Bacillati</taxon>
        <taxon>Actinomycetota</taxon>
        <taxon>Actinomycetes</taxon>
        <taxon>Micrococcales</taxon>
        <taxon>Micrococcaceae</taxon>
        <taxon>Arthrobacter</taxon>
    </lineage>
</organism>
<accession>A0ABP9SFZ1</accession>
<dbReference type="PANTHER" id="PTHR43429:SF3">
    <property type="entry name" value="NITRITE REDUCTASE [NAD(P)H]"/>
    <property type="match status" value="1"/>
</dbReference>
<keyword evidence="2" id="KW-0285">Flavoprotein</keyword>
<dbReference type="InterPro" id="IPR023753">
    <property type="entry name" value="FAD/NAD-binding_dom"/>
</dbReference>
<dbReference type="Proteomes" id="UP001500200">
    <property type="component" value="Unassembled WGS sequence"/>
</dbReference>
<evidence type="ECO:0000313" key="6">
    <source>
        <dbReference type="Proteomes" id="UP001500200"/>
    </source>
</evidence>
<gene>
    <name evidence="5" type="ORF">GCM10023346_24110</name>
</gene>
<dbReference type="SUPFAM" id="SSF51905">
    <property type="entry name" value="FAD/NAD(P)-binding domain"/>
    <property type="match status" value="1"/>
</dbReference>
<evidence type="ECO:0000256" key="1">
    <source>
        <dbReference type="ARBA" id="ARBA00001974"/>
    </source>
</evidence>
<keyword evidence="3" id="KW-0274">FAD</keyword>
<sequence>MSITPSAGSIHLVIAGAGPAAQALVRQLTGSSTTSRQPGTAAFHGTITVLSNRDDCPDALLELAALPQVSVRFGQAASFIDVQTRTVTTTEGLEFPYDQLVIATGSSPLYPPVQGAACSLNYSTIDDAEQIGTAVKDITRVLGRRPLGILVGTGPAAGQAEAVLRARGVRPIRTTLRPTAVMPSVAGSALPATGIVFEDGSSMNGDLVVLAEERLPRNGLAESAGLQTAPDGGIRVGRDFSTSVPGIWAIGDAASRDGMRLGLVFSSNAAAAHCAARLEEDARLRCARSDVAA</sequence>
<feature type="domain" description="FAD/NAD(P)-binding" evidence="4">
    <location>
        <begin position="12"/>
        <end position="139"/>
    </location>
</feature>
<feature type="domain" description="FAD/NAD(P)-binding" evidence="4">
    <location>
        <begin position="192"/>
        <end position="258"/>
    </location>
</feature>